<keyword evidence="11" id="KW-1185">Reference proteome</keyword>
<accession>A0A919S003</accession>
<dbReference type="AlphaFoldDB" id="A0A919S003"/>
<dbReference type="NCBIfam" id="TIGR01141">
    <property type="entry name" value="hisC"/>
    <property type="match status" value="1"/>
</dbReference>
<dbReference type="InterPro" id="IPR004839">
    <property type="entry name" value="Aminotransferase_I/II_large"/>
</dbReference>
<dbReference type="InterPro" id="IPR015424">
    <property type="entry name" value="PyrdxlP-dep_Trfase"/>
</dbReference>
<keyword evidence="4 8" id="KW-0032">Aminotransferase</keyword>
<evidence type="ECO:0000256" key="6">
    <source>
        <dbReference type="ARBA" id="ARBA00022898"/>
    </source>
</evidence>
<evidence type="ECO:0000256" key="3">
    <source>
        <dbReference type="ARBA" id="ARBA00011738"/>
    </source>
</evidence>
<organism evidence="10 11">
    <name type="scientific">Clostridium polyendosporum</name>
    <dbReference type="NCBI Taxonomy" id="69208"/>
    <lineage>
        <taxon>Bacteria</taxon>
        <taxon>Bacillati</taxon>
        <taxon>Bacillota</taxon>
        <taxon>Clostridia</taxon>
        <taxon>Eubacteriales</taxon>
        <taxon>Clostridiaceae</taxon>
        <taxon>Clostridium</taxon>
    </lineage>
</organism>
<dbReference type="GO" id="GO:0004400">
    <property type="term" value="F:histidinol-phosphate transaminase activity"/>
    <property type="evidence" value="ECO:0007669"/>
    <property type="project" value="UniProtKB-UniRule"/>
</dbReference>
<dbReference type="Gene3D" id="3.90.1150.10">
    <property type="entry name" value="Aspartate Aminotransferase, domain 1"/>
    <property type="match status" value="1"/>
</dbReference>
<keyword evidence="5 8" id="KW-0808">Transferase</keyword>
<dbReference type="InterPro" id="IPR005861">
    <property type="entry name" value="HisP_aminotrans"/>
</dbReference>
<evidence type="ECO:0000256" key="8">
    <source>
        <dbReference type="HAMAP-Rule" id="MF_01023"/>
    </source>
</evidence>
<evidence type="ECO:0000256" key="2">
    <source>
        <dbReference type="ARBA" id="ARBA00005011"/>
    </source>
</evidence>
<dbReference type="GO" id="GO:0000105">
    <property type="term" value="P:L-histidine biosynthetic process"/>
    <property type="evidence" value="ECO:0007669"/>
    <property type="project" value="UniProtKB-UniRule"/>
</dbReference>
<feature type="modified residue" description="N6-(pyridoxal phosphate)lysine" evidence="8">
    <location>
        <position position="210"/>
    </location>
</feature>
<comment type="similarity">
    <text evidence="8">Belongs to the class-II pyridoxal-phosphate-dependent aminotransferase family. Histidinol-phosphate aminotransferase subfamily.</text>
</comment>
<keyword evidence="6 8" id="KW-0663">Pyridoxal phosphate</keyword>
<comment type="pathway">
    <text evidence="2 8">Amino-acid biosynthesis; L-histidine biosynthesis; L-histidine from 5-phospho-alpha-D-ribose 1-diphosphate: step 7/9.</text>
</comment>
<evidence type="ECO:0000313" key="10">
    <source>
        <dbReference type="EMBL" id="GIM29607.1"/>
    </source>
</evidence>
<feature type="domain" description="Aminotransferase class I/classII large" evidence="9">
    <location>
        <begin position="25"/>
        <end position="347"/>
    </location>
</feature>
<dbReference type="EMBL" id="BOPZ01000019">
    <property type="protein sequence ID" value="GIM29607.1"/>
    <property type="molecule type" value="Genomic_DNA"/>
</dbReference>
<comment type="caution">
    <text evidence="10">The sequence shown here is derived from an EMBL/GenBank/DDBJ whole genome shotgun (WGS) entry which is preliminary data.</text>
</comment>
<keyword evidence="8" id="KW-0028">Amino-acid biosynthesis</keyword>
<gene>
    <name evidence="8 10" type="primary">hisC</name>
    <name evidence="10" type="ORF">CPJCM30710_22730</name>
</gene>
<evidence type="ECO:0000256" key="7">
    <source>
        <dbReference type="ARBA" id="ARBA00047481"/>
    </source>
</evidence>
<evidence type="ECO:0000256" key="4">
    <source>
        <dbReference type="ARBA" id="ARBA00022576"/>
    </source>
</evidence>
<dbReference type="Pfam" id="PF00155">
    <property type="entry name" value="Aminotran_1_2"/>
    <property type="match status" value="1"/>
</dbReference>
<protein>
    <recommendedName>
        <fullName evidence="8">Histidinol-phosphate aminotransferase</fullName>
        <ecNumber evidence="8">2.6.1.9</ecNumber>
    </recommendedName>
    <alternativeName>
        <fullName evidence="8">Imidazole acetol-phosphate transaminase</fullName>
    </alternativeName>
</protein>
<evidence type="ECO:0000256" key="1">
    <source>
        <dbReference type="ARBA" id="ARBA00001933"/>
    </source>
</evidence>
<dbReference type="CDD" id="cd00609">
    <property type="entry name" value="AAT_like"/>
    <property type="match status" value="1"/>
</dbReference>
<dbReference type="Proteomes" id="UP000679179">
    <property type="component" value="Unassembled WGS sequence"/>
</dbReference>
<dbReference type="PANTHER" id="PTHR43643">
    <property type="entry name" value="HISTIDINOL-PHOSPHATE AMINOTRANSFERASE 2"/>
    <property type="match status" value="1"/>
</dbReference>
<dbReference type="InterPro" id="IPR050106">
    <property type="entry name" value="HistidinolP_aminotransfase"/>
</dbReference>
<dbReference type="InterPro" id="IPR015422">
    <property type="entry name" value="PyrdxlP-dep_Trfase_small"/>
</dbReference>
<reference evidence="10" key="1">
    <citation type="submission" date="2021-03" db="EMBL/GenBank/DDBJ databases">
        <title>Taxonomic study of Clostridium polyendosporum from meadow-gley soil under rice.</title>
        <authorList>
            <person name="Kobayashi H."/>
            <person name="Tanizawa Y."/>
            <person name="Yagura M."/>
        </authorList>
    </citation>
    <scope>NUCLEOTIDE SEQUENCE</scope>
    <source>
        <strain evidence="10">JCM 30710</strain>
    </source>
</reference>
<comment type="cofactor">
    <cofactor evidence="1 8">
        <name>pyridoxal 5'-phosphate</name>
        <dbReference type="ChEBI" id="CHEBI:597326"/>
    </cofactor>
</comment>
<comment type="subunit">
    <text evidence="3 8">Homodimer.</text>
</comment>
<dbReference type="RefSeq" id="WP_212904300.1">
    <property type="nucleotide sequence ID" value="NZ_BOPZ01000019.1"/>
</dbReference>
<dbReference type="InterPro" id="IPR015421">
    <property type="entry name" value="PyrdxlP-dep_Trfase_major"/>
</dbReference>
<dbReference type="PANTHER" id="PTHR43643:SF3">
    <property type="entry name" value="HISTIDINOL-PHOSPHATE AMINOTRANSFERASE"/>
    <property type="match status" value="1"/>
</dbReference>
<evidence type="ECO:0000313" key="11">
    <source>
        <dbReference type="Proteomes" id="UP000679179"/>
    </source>
</evidence>
<dbReference type="GO" id="GO:0030170">
    <property type="term" value="F:pyridoxal phosphate binding"/>
    <property type="evidence" value="ECO:0007669"/>
    <property type="project" value="InterPro"/>
</dbReference>
<dbReference type="InterPro" id="IPR001917">
    <property type="entry name" value="Aminotrans_II_pyridoxalP_BS"/>
</dbReference>
<dbReference type="Gene3D" id="3.40.640.10">
    <property type="entry name" value="Type I PLP-dependent aspartate aminotransferase-like (Major domain)"/>
    <property type="match status" value="1"/>
</dbReference>
<dbReference type="SUPFAM" id="SSF53383">
    <property type="entry name" value="PLP-dependent transferases"/>
    <property type="match status" value="1"/>
</dbReference>
<dbReference type="PROSITE" id="PS00599">
    <property type="entry name" value="AA_TRANSFER_CLASS_2"/>
    <property type="match status" value="1"/>
</dbReference>
<name>A0A919S003_9CLOT</name>
<evidence type="ECO:0000259" key="9">
    <source>
        <dbReference type="Pfam" id="PF00155"/>
    </source>
</evidence>
<evidence type="ECO:0000256" key="5">
    <source>
        <dbReference type="ARBA" id="ARBA00022679"/>
    </source>
</evidence>
<sequence length="356" mass="40235">MSKAWIDKIRKVTPYVPGDQPKVTNIIKLNTNENPYPPSPRVAEALKNIDTNRLRLYPDPEATELTQALADYYGLGSDQVFVGNGSDEVLALAFLTYFNSDKEILFPNISYSFYPVYGDLYGIKYRKVPLNDNFEINKNDYMVTNGGIIFPNPNAPTSIEAPLEVVEDIVKANRDVVVIIDEAYVDFGAQSAVELINKYDNLVVVHTYSKSRALAGLRLGVALGSKEIISHLKAVKNSFNSYPIDYIAQTLATAAIKDVDYFKEITNKVINTRDYVTTELKKLGFVVPDSKANFLFVTHPQLSAKDLFEFLKENKIFVRYFNSPLIDNHLRITIGTDEEMGELLKFIKTYLEKNLK</sequence>
<keyword evidence="8" id="KW-0368">Histidine biosynthesis</keyword>
<dbReference type="HAMAP" id="MF_01023">
    <property type="entry name" value="HisC_aminotrans_2"/>
    <property type="match status" value="1"/>
</dbReference>
<comment type="catalytic activity">
    <reaction evidence="7 8">
        <text>L-histidinol phosphate + 2-oxoglutarate = 3-(imidazol-4-yl)-2-oxopropyl phosphate + L-glutamate</text>
        <dbReference type="Rhea" id="RHEA:23744"/>
        <dbReference type="ChEBI" id="CHEBI:16810"/>
        <dbReference type="ChEBI" id="CHEBI:29985"/>
        <dbReference type="ChEBI" id="CHEBI:57766"/>
        <dbReference type="ChEBI" id="CHEBI:57980"/>
        <dbReference type="EC" id="2.6.1.9"/>
    </reaction>
</comment>
<dbReference type="EC" id="2.6.1.9" evidence="8"/>
<proteinExistence type="inferred from homology"/>